<dbReference type="Proteomes" id="UP001596242">
    <property type="component" value="Unassembled WGS sequence"/>
</dbReference>
<dbReference type="RefSeq" id="WP_386401242.1">
    <property type="nucleotide sequence ID" value="NZ_JBHSPT010000059.1"/>
</dbReference>
<dbReference type="SUPFAM" id="SSF46689">
    <property type="entry name" value="Homeodomain-like"/>
    <property type="match status" value="1"/>
</dbReference>
<evidence type="ECO:0000313" key="4">
    <source>
        <dbReference type="Proteomes" id="UP001596242"/>
    </source>
</evidence>
<gene>
    <name evidence="3" type="ORF">ACFP50_24365</name>
</gene>
<evidence type="ECO:0000313" key="3">
    <source>
        <dbReference type="EMBL" id="MFC6058465.1"/>
    </source>
</evidence>
<dbReference type="Pfam" id="PF01527">
    <property type="entry name" value="HTH_Tnp_1"/>
    <property type="match status" value="1"/>
</dbReference>
<dbReference type="Gene3D" id="1.10.10.60">
    <property type="entry name" value="Homeodomain-like"/>
    <property type="match status" value="1"/>
</dbReference>
<dbReference type="EMBL" id="JBHSPT010000059">
    <property type="protein sequence ID" value="MFC6058465.1"/>
    <property type="molecule type" value="Genomic_DNA"/>
</dbReference>
<dbReference type="Gene3D" id="3.30.420.10">
    <property type="entry name" value="Ribonuclease H-like superfamily/Ribonuclease H"/>
    <property type="match status" value="1"/>
</dbReference>
<dbReference type="Pfam" id="PF13333">
    <property type="entry name" value="rve_2"/>
    <property type="match status" value="1"/>
</dbReference>
<dbReference type="InterPro" id="IPR025948">
    <property type="entry name" value="HTH-like_dom"/>
</dbReference>
<dbReference type="PANTHER" id="PTHR46889">
    <property type="entry name" value="TRANSPOSASE INSF FOR INSERTION SEQUENCE IS3B-RELATED"/>
    <property type="match status" value="1"/>
</dbReference>
<dbReference type="InterPro" id="IPR048020">
    <property type="entry name" value="Transpos_IS3"/>
</dbReference>
<reference evidence="4" key="1">
    <citation type="journal article" date="2019" name="Int. J. Syst. Evol. Microbiol.">
        <title>The Global Catalogue of Microorganisms (GCM) 10K type strain sequencing project: providing services to taxonomists for standard genome sequencing and annotation.</title>
        <authorList>
            <consortium name="The Broad Institute Genomics Platform"/>
            <consortium name="The Broad Institute Genome Sequencing Center for Infectious Disease"/>
            <person name="Wu L."/>
            <person name="Ma J."/>
        </authorList>
    </citation>
    <scope>NUCLEOTIDE SEQUENCE [LARGE SCALE GENOMIC DNA]</scope>
    <source>
        <strain evidence="4">JCM 12763</strain>
    </source>
</reference>
<dbReference type="InterPro" id="IPR012337">
    <property type="entry name" value="RNaseH-like_sf"/>
</dbReference>
<comment type="function">
    <text evidence="1">Involved in the transposition of the insertion sequence.</text>
</comment>
<dbReference type="SUPFAM" id="SSF53098">
    <property type="entry name" value="Ribonuclease H-like"/>
    <property type="match status" value="1"/>
</dbReference>
<protein>
    <submittedName>
        <fullName evidence="3">IS3 family transposase</fullName>
    </submittedName>
</protein>
<dbReference type="PROSITE" id="PS50994">
    <property type="entry name" value="INTEGRASE"/>
    <property type="match status" value="1"/>
</dbReference>
<dbReference type="NCBIfam" id="NF033516">
    <property type="entry name" value="transpos_IS3"/>
    <property type="match status" value="1"/>
</dbReference>
<evidence type="ECO:0000259" key="2">
    <source>
        <dbReference type="PROSITE" id="PS50994"/>
    </source>
</evidence>
<accession>A0ABW1M429</accession>
<dbReference type="Pfam" id="PF13276">
    <property type="entry name" value="HTH_21"/>
    <property type="match status" value="1"/>
</dbReference>
<sequence length="421" mass="46538">MDLVDPRKDVLVGRKSPYTAEFKKDALALYRAAGGKRTYVAVAADVGISGETLRNWVRADDGRRAGAAGVDSDGRAGGDERDAELARLREENARYAKAEKGMAAGAGDPAPGGPVFRPGDEVKAPAWGFISAHAERFGIKRMCRVLEVSRSGCYRWIAGTRARAARQAEEDALVEETREIHAESKGAYGAPRVYAELRAFGHTVNHKRVTRLMSRNDIVGRHLRRTTRTTVPDPAASPAPDLLGRDFTAESLDQRWCGDITYIPVGDGQWLYLASVIDICSRRVIGYSMATHMRAELVIDALEAAVRARGGSVDGVVFHSDRGAQYTSAAFAEACDRYGIRRSMGKVGSSYDNALAESLWQGLKREAMYKKRFLTVSQARLELFQWITWYNTRRRHSALFYLSPTEFEQQHLATGKMTLVA</sequence>
<proteinExistence type="predicted"/>
<dbReference type="InterPro" id="IPR009057">
    <property type="entry name" value="Homeodomain-like_sf"/>
</dbReference>
<dbReference type="InterPro" id="IPR001584">
    <property type="entry name" value="Integrase_cat-core"/>
</dbReference>
<dbReference type="InterPro" id="IPR002514">
    <property type="entry name" value="Transposase_8"/>
</dbReference>
<name>A0ABW1M429_9ACTN</name>
<keyword evidence="4" id="KW-1185">Reference proteome</keyword>
<comment type="caution">
    <text evidence="3">The sequence shown here is derived from an EMBL/GenBank/DDBJ whole genome shotgun (WGS) entry which is preliminary data.</text>
</comment>
<organism evidence="3 4">
    <name type="scientific">Streptomyces pratens</name>
    <dbReference type="NCBI Taxonomy" id="887456"/>
    <lineage>
        <taxon>Bacteria</taxon>
        <taxon>Bacillati</taxon>
        <taxon>Actinomycetota</taxon>
        <taxon>Actinomycetes</taxon>
        <taxon>Kitasatosporales</taxon>
        <taxon>Streptomycetaceae</taxon>
        <taxon>Streptomyces</taxon>
    </lineage>
</organism>
<dbReference type="PANTHER" id="PTHR46889:SF4">
    <property type="entry name" value="TRANSPOSASE INSO FOR INSERTION SEQUENCE ELEMENT IS911B-RELATED"/>
    <property type="match status" value="1"/>
</dbReference>
<dbReference type="InterPro" id="IPR036397">
    <property type="entry name" value="RNaseH_sf"/>
</dbReference>
<dbReference type="InterPro" id="IPR050900">
    <property type="entry name" value="Transposase_IS3/IS150/IS904"/>
</dbReference>
<feature type="domain" description="Integrase catalytic" evidence="2">
    <location>
        <begin position="236"/>
        <end position="412"/>
    </location>
</feature>
<evidence type="ECO:0000256" key="1">
    <source>
        <dbReference type="ARBA" id="ARBA00002286"/>
    </source>
</evidence>
<dbReference type="Pfam" id="PF00665">
    <property type="entry name" value="rve"/>
    <property type="match status" value="1"/>
</dbReference>